<evidence type="ECO:0000259" key="2">
    <source>
        <dbReference type="Pfam" id="PF04773"/>
    </source>
</evidence>
<evidence type="ECO:0000313" key="3">
    <source>
        <dbReference type="EMBL" id="RFM25172.1"/>
    </source>
</evidence>
<dbReference type="Gene3D" id="2.60.40.10">
    <property type="entry name" value="Immunoglobulins"/>
    <property type="match status" value="2"/>
</dbReference>
<dbReference type="Proteomes" id="UP000266389">
    <property type="component" value="Unassembled WGS sequence"/>
</dbReference>
<gene>
    <name evidence="3" type="ORF">D0433_01935</name>
</gene>
<dbReference type="Gene3D" id="2.60.120.1440">
    <property type="match status" value="1"/>
</dbReference>
<comment type="caution">
    <text evidence="3">The sequence shown here is derived from an EMBL/GenBank/DDBJ whole genome shotgun (WGS) entry which is preliminary data.</text>
</comment>
<dbReference type="SUPFAM" id="SSF49265">
    <property type="entry name" value="Fibronectin type III"/>
    <property type="match status" value="1"/>
</dbReference>
<organism evidence="3 4">
    <name type="scientific">Candidatus Thermochlorobacter aerophilus</name>
    <dbReference type="NCBI Taxonomy" id="1868324"/>
    <lineage>
        <taxon>Bacteria</taxon>
        <taxon>Pseudomonadati</taxon>
        <taxon>Chlorobiota</taxon>
        <taxon>Chlorobiia</taxon>
        <taxon>Chlorobiales</taxon>
        <taxon>Candidatus Thermochlorobacteriaceae</taxon>
        <taxon>Candidatus Thermochlorobacter</taxon>
    </lineage>
</organism>
<proteinExistence type="predicted"/>
<dbReference type="Pfam" id="PF04773">
    <property type="entry name" value="FecR"/>
    <property type="match status" value="1"/>
</dbReference>
<sequence>MTKKALLFFFFCLMPCMLFAQQRERGYVFKASDLVQVSQRLAGDSAAWQIVVASAERRTSTNEFVLSTTSQKILRTFSTLRTKVNRERATLSRLVKRGAPILAEQEFLKTSKALQAHDQAVANGEIAKALQEGESFLLLLSTLSKVVEARRTEAVEAKLRTKTGDVDKRKGLLGSWQQAEIGDLFAESDGIRTGANSTAALAFIDGSQIVINQNTTAVVRTSRIDKLERTAQANIALIKGSLLSQLSKQAQESGAFKLSAGKAEAVIQSSKFWASVNEASTTRIANYEGIMKVRAGKIAVTLKKNQGTVVLKGKEPTPPVELLPAPRLQWNALDTVIFRNELLLQWNPVANTTKYQIEVSSERNFSQNVQTYSTSATSFLLKNLPNETRFVRLQAFDKLGLRGVDSPTYRILRSPDTEPPFIFVQDFPIQKGDTLTRYITLSQLDIQGETEPNATLLKDGTPIEVAPNGTFQFSVSLENLSEKSILLSAFDAAKNRRNLVLRLVSIRQERLVQMKWNCAVVGDTLISNGLPIQVYGTAYPNLLLSLTHGNRTYSATADAKGNWAIALEPLANQTLTVSFEAPDTKRQTPIRTYFVK</sequence>
<name>A0A395M392_9BACT</name>
<keyword evidence="1" id="KW-0732">Signal</keyword>
<accession>A0A395M392</accession>
<dbReference type="InterPro" id="IPR006860">
    <property type="entry name" value="FecR"/>
</dbReference>
<feature type="chain" id="PRO_5017262268" description="FecR protein domain-containing protein" evidence="1">
    <location>
        <begin position="21"/>
        <end position="596"/>
    </location>
</feature>
<evidence type="ECO:0000313" key="4">
    <source>
        <dbReference type="Proteomes" id="UP000266389"/>
    </source>
</evidence>
<dbReference type="EMBL" id="PHFL01000008">
    <property type="protein sequence ID" value="RFM25172.1"/>
    <property type="molecule type" value="Genomic_DNA"/>
</dbReference>
<reference evidence="3 4" key="1">
    <citation type="journal article" date="2011" name="ISME J.">
        <title>Community ecology of hot spring cyanobacterial mats: predominant populations and their functional potential.</title>
        <authorList>
            <person name="Klatt C.G."/>
            <person name="Wood J.M."/>
            <person name="Rusch D.B."/>
            <person name="Bateson M.M."/>
            <person name="Hamamura N."/>
            <person name="Heidelberg J.F."/>
            <person name="Grossman A.R."/>
            <person name="Bhaya D."/>
            <person name="Cohan F.M."/>
            <person name="Kuhl M."/>
            <person name="Bryant D.A."/>
            <person name="Ward D.M."/>
        </authorList>
    </citation>
    <scope>NUCLEOTIDE SEQUENCE [LARGE SCALE GENOMIC DNA]</scope>
    <source>
        <strain evidence="3">OS</strain>
    </source>
</reference>
<protein>
    <recommendedName>
        <fullName evidence="2">FecR protein domain-containing protein</fullName>
    </recommendedName>
</protein>
<feature type="signal peptide" evidence="1">
    <location>
        <begin position="1"/>
        <end position="20"/>
    </location>
</feature>
<dbReference type="InterPro" id="IPR036116">
    <property type="entry name" value="FN3_sf"/>
</dbReference>
<feature type="domain" description="FecR protein" evidence="2">
    <location>
        <begin position="191"/>
        <end position="289"/>
    </location>
</feature>
<evidence type="ECO:0000256" key="1">
    <source>
        <dbReference type="SAM" id="SignalP"/>
    </source>
</evidence>
<dbReference type="AlphaFoldDB" id="A0A395M392"/>
<dbReference type="InterPro" id="IPR013783">
    <property type="entry name" value="Ig-like_fold"/>
</dbReference>
<dbReference type="PANTHER" id="PTHR38731">
    <property type="entry name" value="LIPL45-RELATED LIPOPROTEIN-RELATED"/>
    <property type="match status" value="1"/>
</dbReference>